<feature type="domain" description="DUF6602" evidence="1">
    <location>
        <begin position="29"/>
        <end position="139"/>
    </location>
</feature>
<dbReference type="Pfam" id="PF20247">
    <property type="entry name" value="DUF6602"/>
    <property type="match status" value="1"/>
</dbReference>
<comment type="caution">
    <text evidence="2">The sequence shown here is derived from an EMBL/GenBank/DDBJ whole genome shotgun (WGS) entry which is preliminary data.</text>
</comment>
<accession>A0A150JEC1</accession>
<sequence>MSIAIPKYDEICNLEEDILSKRWQIIRYAIAHNGEKGFAAEYEVQQLIRSILPNEYGITTGFIIYQANPNYINDNKSEPELTKQLDIIIYDAIKCTPLIRLGSCDVVPIEAVYAYIEIKGCLYKNQIKEIVQDSGSIRNITKRYYYETAGSTNAILKVIGESNENAYPIRAYVICLDSQEGLQADDVKIELEKNIKEIGGNSFISGMLVSGNSFLFSHSVNSKDKNDIENKDKVYLLKDKPLMRFKWRINEDLSRFFRIPSEWTPALEIYSGNIINHNNYPSASAPTIIH</sequence>
<dbReference type="CDD" id="cd21173">
    <property type="entry name" value="NucC-like"/>
    <property type="match status" value="1"/>
</dbReference>
<evidence type="ECO:0000313" key="2">
    <source>
        <dbReference type="EMBL" id="KYC55583.1"/>
    </source>
</evidence>
<organism evidence="2">
    <name type="scientific">Candidatus Methanofastidiosum methylothiophilum</name>
    <dbReference type="NCBI Taxonomy" id="1705564"/>
    <lineage>
        <taxon>Archaea</taxon>
        <taxon>Methanobacteriati</taxon>
        <taxon>Methanobacteriota</taxon>
        <taxon>Stenosarchaea group</taxon>
        <taxon>Candidatus Methanofastidiosia</taxon>
        <taxon>Candidatus Methanofastidiosales</taxon>
        <taxon>Candidatus Methanofastidiosaceae</taxon>
        <taxon>Candidatus Methanofastidiosum</taxon>
    </lineage>
</organism>
<name>A0A150JEC1_9EURY</name>
<dbReference type="EMBL" id="LNJE01000046">
    <property type="protein sequence ID" value="KYC55583.1"/>
    <property type="molecule type" value="Genomic_DNA"/>
</dbReference>
<dbReference type="AlphaFoldDB" id="A0A150JEC1"/>
<protein>
    <recommendedName>
        <fullName evidence="1">DUF6602 domain-containing protein</fullName>
    </recommendedName>
</protein>
<evidence type="ECO:0000259" key="1">
    <source>
        <dbReference type="Pfam" id="PF20247"/>
    </source>
</evidence>
<proteinExistence type="predicted"/>
<reference evidence="2" key="1">
    <citation type="journal article" date="2016" name="ISME J.">
        <title>Chasing the elusive Euryarchaeota class WSA2: genomes reveal a uniquely fastidious methyl-reducing methanogen.</title>
        <authorList>
            <person name="Nobu M.K."/>
            <person name="Narihiro T."/>
            <person name="Kuroda K."/>
            <person name="Mei R."/>
            <person name="Liu W.T."/>
        </authorList>
    </citation>
    <scope>NUCLEOTIDE SEQUENCE [LARGE SCALE GENOMIC DNA]</scope>
    <source>
        <strain evidence="2">ADurb1213_Bin02801</strain>
    </source>
</reference>
<dbReference type="InterPro" id="IPR046537">
    <property type="entry name" value="DUF6602"/>
</dbReference>
<gene>
    <name evidence="2" type="ORF">APG09_01608</name>
</gene>